<dbReference type="STRING" id="1212491.LFA_0200"/>
<sequence>MTPVIRHLQSNFLNLSLFAEQQPQHWSFDKSIKQLGPELYTKLVAMHPVVNMEYSILCSQIQHNLSFPERVKKEHLIEQLTAALMIAELLEQLHHHYLAVPREVARLRRHQAIYRSMLTELAGYSFSTESPNTENVDVGLSLSQLVRENTALANWFRLLLTRSKRLFNLLELVGTGSEAYSRFVAMLDQYTNPFFAYLAWCFFLPRFVTNMFLLLKHTIPGFWMEEKEKSLDWCTRFVAQIQRRWFELGNDVVWITVGLLNCFLFIGPLAPVSIYLTVAAFAFDIANTSFRAYIELNRLFELQEYYTALWGKEENEESRQAIKEYQNYITHRIQFEQLRLWLSVANAVAVFLSMSLALPFLVSSPVIPFIGAAFLIAVWVASYTLTQMLEQHRPNDIVEKPANVSKLGFFAQKEKVPSSMLVDKEPTPELEDTSPSAICSPCC</sequence>
<keyword evidence="4" id="KW-1185">Reference proteome</keyword>
<feature type="transmembrane region" description="Helical" evidence="2">
    <location>
        <begin position="366"/>
        <end position="385"/>
    </location>
</feature>
<dbReference type="HOGENOM" id="CLU_628211_0_0_6"/>
<evidence type="ECO:0000256" key="1">
    <source>
        <dbReference type="SAM" id="MobiDB-lite"/>
    </source>
</evidence>
<feature type="transmembrane region" description="Helical" evidence="2">
    <location>
        <begin position="245"/>
        <end position="266"/>
    </location>
</feature>
<keyword evidence="2" id="KW-0472">Membrane</keyword>
<dbReference type="Proteomes" id="UP000032430">
    <property type="component" value="Chromosome I"/>
</dbReference>
<keyword evidence="2" id="KW-0812">Transmembrane</keyword>
<name>A0A098FZL7_9GAMM</name>
<gene>
    <name evidence="3" type="ORF">LFA_0200</name>
</gene>
<protein>
    <recommendedName>
        <fullName evidence="5">Coiled-coil protein</fullName>
    </recommendedName>
</protein>
<evidence type="ECO:0000313" key="4">
    <source>
        <dbReference type="Proteomes" id="UP000032430"/>
    </source>
</evidence>
<organism evidence="3 4">
    <name type="scientific">Legionella fallonii LLAP-10</name>
    <dbReference type="NCBI Taxonomy" id="1212491"/>
    <lineage>
        <taxon>Bacteria</taxon>
        <taxon>Pseudomonadati</taxon>
        <taxon>Pseudomonadota</taxon>
        <taxon>Gammaproteobacteria</taxon>
        <taxon>Legionellales</taxon>
        <taxon>Legionellaceae</taxon>
        <taxon>Legionella</taxon>
    </lineage>
</organism>
<evidence type="ECO:0000313" key="3">
    <source>
        <dbReference type="EMBL" id="CEG55678.1"/>
    </source>
</evidence>
<feature type="region of interest" description="Disordered" evidence="1">
    <location>
        <begin position="424"/>
        <end position="443"/>
    </location>
</feature>
<feature type="transmembrane region" description="Helical" evidence="2">
    <location>
        <begin position="340"/>
        <end position="360"/>
    </location>
</feature>
<feature type="transmembrane region" description="Helical" evidence="2">
    <location>
        <begin position="194"/>
        <end position="215"/>
    </location>
</feature>
<accession>A0A098FZL7</accession>
<evidence type="ECO:0008006" key="5">
    <source>
        <dbReference type="Google" id="ProtNLM"/>
    </source>
</evidence>
<dbReference type="EMBL" id="LN614827">
    <property type="protein sequence ID" value="CEG55678.1"/>
    <property type="molecule type" value="Genomic_DNA"/>
</dbReference>
<reference evidence="4" key="1">
    <citation type="submission" date="2014-09" db="EMBL/GenBank/DDBJ databases">
        <authorList>
            <person name="Gomez-Valero L."/>
        </authorList>
    </citation>
    <scope>NUCLEOTIDE SEQUENCE [LARGE SCALE GENOMIC DNA]</scope>
    <source>
        <strain evidence="4">ATCC700992</strain>
    </source>
</reference>
<dbReference type="OrthoDB" id="5646800at2"/>
<proteinExistence type="predicted"/>
<keyword evidence="2" id="KW-1133">Transmembrane helix</keyword>
<dbReference type="KEGG" id="lfa:LFA_0200"/>
<evidence type="ECO:0000256" key="2">
    <source>
        <dbReference type="SAM" id="Phobius"/>
    </source>
</evidence>
<dbReference type="RefSeq" id="WP_045094519.1">
    <property type="nucleotide sequence ID" value="NZ_LN614827.1"/>
</dbReference>
<dbReference type="AlphaFoldDB" id="A0A098FZL7"/>